<dbReference type="AlphaFoldDB" id="A0A0A2LP74"/>
<evidence type="ECO:0000313" key="1">
    <source>
        <dbReference type="EMBL" id="KGO78090.1"/>
    </source>
</evidence>
<accession>A0A0A2LP74</accession>
<dbReference type="EMBL" id="JQGA01000031">
    <property type="protein sequence ID" value="KGO78090.1"/>
    <property type="molecule type" value="Genomic_DNA"/>
</dbReference>
<comment type="caution">
    <text evidence="1">The sequence shown here is derived from an EMBL/GenBank/DDBJ whole genome shotgun (WGS) entry which is preliminary data.</text>
</comment>
<proteinExistence type="predicted"/>
<dbReference type="Proteomes" id="UP000030104">
    <property type="component" value="Unassembled WGS sequence"/>
</dbReference>
<keyword evidence="2" id="KW-1185">Reference proteome</keyword>
<organism evidence="1 2">
    <name type="scientific">Penicillium italicum</name>
    <name type="common">Blue mold</name>
    <dbReference type="NCBI Taxonomy" id="40296"/>
    <lineage>
        <taxon>Eukaryota</taxon>
        <taxon>Fungi</taxon>
        <taxon>Dikarya</taxon>
        <taxon>Ascomycota</taxon>
        <taxon>Pezizomycotina</taxon>
        <taxon>Eurotiomycetes</taxon>
        <taxon>Eurotiomycetidae</taxon>
        <taxon>Eurotiales</taxon>
        <taxon>Aspergillaceae</taxon>
        <taxon>Penicillium</taxon>
    </lineage>
</organism>
<name>A0A0A2LP74_PENIT</name>
<protein>
    <submittedName>
        <fullName evidence="1">Uncharacterized protein</fullName>
    </submittedName>
</protein>
<reference evidence="1 2" key="1">
    <citation type="journal article" date="2015" name="Mol. Plant Microbe Interact.">
        <title>Genome, transcriptome, and functional analyses of Penicillium expansum provide new insights into secondary metabolism and pathogenicity.</title>
        <authorList>
            <person name="Ballester A.R."/>
            <person name="Marcet-Houben M."/>
            <person name="Levin E."/>
            <person name="Sela N."/>
            <person name="Selma-Lazaro C."/>
            <person name="Carmona L."/>
            <person name="Wisniewski M."/>
            <person name="Droby S."/>
            <person name="Gonzalez-Candelas L."/>
            <person name="Gabaldon T."/>
        </authorList>
    </citation>
    <scope>NUCLEOTIDE SEQUENCE [LARGE SCALE GENOMIC DNA]</scope>
    <source>
        <strain evidence="1 2">PHI-1</strain>
    </source>
</reference>
<evidence type="ECO:0000313" key="2">
    <source>
        <dbReference type="Proteomes" id="UP000030104"/>
    </source>
</evidence>
<dbReference type="HOGENOM" id="CLU_2868380_0_0_1"/>
<gene>
    <name evidence="1" type="ORF">PITC_041210</name>
</gene>
<sequence>MFCNYNVGIESNMSGLGLRANVKGRSHQSQAFLSRQDFPCFLRAPASRPSTFQPFYFPGHGVLS</sequence>